<dbReference type="InterPro" id="IPR001940">
    <property type="entry name" value="Peptidase_S1C"/>
</dbReference>
<evidence type="ECO:0000256" key="5">
    <source>
        <dbReference type="ARBA" id="ARBA00013033"/>
    </source>
</evidence>
<comment type="subcellular location">
    <subcellularLocation>
        <location evidence="3">Mitochondrion intermembrane space</location>
    </subcellularLocation>
    <subcellularLocation>
        <location evidence="2">Mitochondrion membrane</location>
        <topology evidence="2">Single-pass membrane protein</topology>
    </subcellularLocation>
</comment>
<dbReference type="CDD" id="cd06785">
    <property type="entry name" value="cpPDZ_HtrA-like"/>
    <property type="match status" value="1"/>
</dbReference>
<dbReference type="EC" id="3.4.21.108" evidence="5"/>
<keyword evidence="13 17" id="KW-1133">Transmembrane helix</keyword>
<evidence type="ECO:0000313" key="19">
    <source>
        <dbReference type="Ensembl" id="ENSLOCP00000002449.1"/>
    </source>
</evidence>
<dbReference type="GO" id="GO:0007005">
    <property type="term" value="P:mitochondrion organization"/>
    <property type="evidence" value="ECO:0007669"/>
    <property type="project" value="UniProtKB-ARBA"/>
</dbReference>
<feature type="domain" description="PDZ" evidence="18">
    <location>
        <begin position="557"/>
        <end position="612"/>
    </location>
</feature>
<dbReference type="Proteomes" id="UP000018468">
    <property type="component" value="Linkage group LG4"/>
</dbReference>
<dbReference type="InParanoid" id="W5M241"/>
<evidence type="ECO:0000256" key="4">
    <source>
        <dbReference type="ARBA" id="ARBA00010541"/>
    </source>
</evidence>
<dbReference type="Pfam" id="PF13365">
    <property type="entry name" value="Trypsin_2"/>
    <property type="match status" value="1"/>
</dbReference>
<comment type="similarity">
    <text evidence="4">Belongs to the peptidase S1C family.</text>
</comment>
<evidence type="ECO:0000256" key="13">
    <source>
        <dbReference type="ARBA" id="ARBA00022989"/>
    </source>
</evidence>
<dbReference type="SMART" id="SM00228">
    <property type="entry name" value="PDZ"/>
    <property type="match status" value="1"/>
</dbReference>
<protein>
    <recommendedName>
        <fullName evidence="6">Serine protease HTRA2, mitochondrial</fullName>
        <ecNumber evidence="5">3.4.21.108</ecNumber>
    </recommendedName>
</protein>
<dbReference type="GO" id="GO:0031966">
    <property type="term" value="C:mitochondrial membrane"/>
    <property type="evidence" value="ECO:0007669"/>
    <property type="project" value="UniProtKB-SubCell"/>
</dbReference>
<comment type="catalytic activity">
    <reaction evidence="1">
        <text>Cleavage of non-polar aliphatic amino-acids at the P1 position, with a preference for Val, Ile and Met. At the P2 and P3 positions, Arg is selected most strongly with a secondary preference for other hydrophilic residues.</text>
        <dbReference type="EC" id="3.4.21.108"/>
    </reaction>
</comment>
<evidence type="ECO:0000259" key="18">
    <source>
        <dbReference type="PROSITE" id="PS50106"/>
    </source>
</evidence>
<dbReference type="GO" id="GO:0006508">
    <property type="term" value="P:proteolysis"/>
    <property type="evidence" value="ECO:0000318"/>
    <property type="project" value="GO_Central"/>
</dbReference>
<keyword evidence="7" id="KW-0645">Protease</keyword>
<dbReference type="eggNOG" id="KOG1320">
    <property type="taxonomic scope" value="Eukaryota"/>
</dbReference>
<dbReference type="Gene3D" id="2.40.10.120">
    <property type="match status" value="1"/>
</dbReference>
<evidence type="ECO:0000256" key="8">
    <source>
        <dbReference type="ARBA" id="ARBA00022692"/>
    </source>
</evidence>
<keyword evidence="15 17" id="KW-0472">Membrane</keyword>
<evidence type="ECO:0000256" key="12">
    <source>
        <dbReference type="ARBA" id="ARBA00022946"/>
    </source>
</evidence>
<dbReference type="OMA" id="CCEIMAL"/>
<dbReference type="AlphaFoldDB" id="W5M241"/>
<dbReference type="GeneTree" id="ENSGT00940000155108"/>
<dbReference type="GO" id="GO:0004252">
    <property type="term" value="F:serine-type endopeptidase activity"/>
    <property type="evidence" value="ECO:0000318"/>
    <property type="project" value="GO_Central"/>
</dbReference>
<keyword evidence="14" id="KW-0496">Mitochondrion</keyword>
<accession>W5M241</accession>
<dbReference type="HOGENOM" id="CLU_437820_0_0_1"/>
<name>W5M241_LEPOC</name>
<keyword evidence="10" id="KW-0378">Hydrolase</keyword>
<dbReference type="PANTHER" id="PTHR22939:SF127">
    <property type="entry name" value="SERINE PROTEASE HTRA2, MITOCHONDRIAL"/>
    <property type="match status" value="1"/>
</dbReference>
<feature type="transmembrane region" description="Helical" evidence="17">
    <location>
        <begin position="416"/>
        <end position="435"/>
    </location>
</feature>
<evidence type="ECO:0000256" key="2">
    <source>
        <dbReference type="ARBA" id="ARBA00004304"/>
    </source>
</evidence>
<keyword evidence="20" id="KW-1185">Reference proteome</keyword>
<dbReference type="InterPro" id="IPR009003">
    <property type="entry name" value="Peptidase_S1_PA"/>
</dbReference>
<evidence type="ECO:0000256" key="16">
    <source>
        <dbReference type="ARBA" id="ARBA00023145"/>
    </source>
</evidence>
<keyword evidence="16" id="KW-0865">Zymogen</keyword>
<reference evidence="20" key="1">
    <citation type="submission" date="2011-12" db="EMBL/GenBank/DDBJ databases">
        <title>The Draft Genome of Lepisosteus oculatus.</title>
        <authorList>
            <consortium name="The Broad Institute Genome Assembly &amp; Analysis Group"/>
            <consortium name="Computational R&amp;D Group"/>
            <consortium name="and Sequencing Platform"/>
            <person name="Di Palma F."/>
            <person name="Alfoldi J."/>
            <person name="Johnson J."/>
            <person name="Berlin A."/>
            <person name="Gnerre S."/>
            <person name="Jaffe D."/>
            <person name="MacCallum I."/>
            <person name="Young S."/>
            <person name="Walker B.J."/>
            <person name="Lander E.S."/>
            <person name="Lindblad-Toh K."/>
        </authorList>
    </citation>
    <scope>NUCLEOTIDE SEQUENCE [LARGE SCALE GENOMIC DNA]</scope>
</reference>
<dbReference type="FunFam" id="2.40.10.120:FF:000004">
    <property type="entry name" value="Serine protease HTRA2, mitochondrial"/>
    <property type="match status" value="1"/>
</dbReference>
<dbReference type="Ensembl" id="ENSLOCT00000002455.1">
    <property type="protein sequence ID" value="ENSLOCP00000002449.1"/>
    <property type="gene ID" value="ENSLOCG00000002104.1"/>
</dbReference>
<dbReference type="EMBL" id="AHAT01024409">
    <property type="status" value="NOT_ANNOTATED_CDS"/>
    <property type="molecule type" value="Genomic_DNA"/>
</dbReference>
<dbReference type="PRINTS" id="PR00834">
    <property type="entry name" value="PROTEASES2C"/>
</dbReference>
<evidence type="ECO:0000256" key="17">
    <source>
        <dbReference type="SAM" id="Phobius"/>
    </source>
</evidence>
<keyword evidence="12" id="KW-0809">Transit peptide</keyword>
<dbReference type="PROSITE" id="PS50106">
    <property type="entry name" value="PDZ"/>
    <property type="match status" value="1"/>
</dbReference>
<dbReference type="PANTHER" id="PTHR22939">
    <property type="entry name" value="SERINE PROTEASE FAMILY S1C HTRA-RELATED"/>
    <property type="match status" value="1"/>
</dbReference>
<proteinExistence type="inferred from homology"/>
<feature type="transmembrane region" description="Helical" evidence="17">
    <location>
        <begin position="350"/>
        <end position="371"/>
    </location>
</feature>
<dbReference type="Pfam" id="PF17820">
    <property type="entry name" value="PDZ_6"/>
    <property type="match status" value="1"/>
</dbReference>
<evidence type="ECO:0000256" key="15">
    <source>
        <dbReference type="ARBA" id="ARBA00023136"/>
    </source>
</evidence>
<dbReference type="SUPFAM" id="SSF50494">
    <property type="entry name" value="Trypsin-like serine proteases"/>
    <property type="match status" value="1"/>
</dbReference>
<dbReference type="GO" id="GO:0012501">
    <property type="term" value="P:programmed cell death"/>
    <property type="evidence" value="ECO:0000318"/>
    <property type="project" value="GO_Central"/>
</dbReference>
<evidence type="ECO:0000313" key="20">
    <source>
        <dbReference type="Proteomes" id="UP000018468"/>
    </source>
</evidence>
<evidence type="ECO:0000256" key="11">
    <source>
        <dbReference type="ARBA" id="ARBA00022825"/>
    </source>
</evidence>
<dbReference type="SUPFAM" id="SSF50156">
    <property type="entry name" value="PDZ domain-like"/>
    <property type="match status" value="1"/>
</dbReference>
<keyword evidence="11" id="KW-0720">Serine protease</keyword>
<reference evidence="19" key="2">
    <citation type="submission" date="2025-08" db="UniProtKB">
        <authorList>
            <consortium name="Ensembl"/>
        </authorList>
    </citation>
    <scope>IDENTIFICATION</scope>
</reference>
<keyword evidence="9" id="KW-0053">Apoptosis</keyword>
<dbReference type="GO" id="GO:0006915">
    <property type="term" value="P:apoptotic process"/>
    <property type="evidence" value="ECO:0007669"/>
    <property type="project" value="UniProtKB-KW"/>
</dbReference>
<dbReference type="Bgee" id="ENSLOCG00000002104">
    <property type="expression patterns" value="Expressed in pharyngeal gill and 13 other cell types or tissues"/>
</dbReference>
<reference evidence="19" key="3">
    <citation type="submission" date="2025-09" db="UniProtKB">
        <authorList>
            <consortium name="Ensembl"/>
        </authorList>
    </citation>
    <scope>IDENTIFICATION</scope>
</reference>
<keyword evidence="8 17" id="KW-0812">Transmembrane</keyword>
<evidence type="ECO:0000256" key="3">
    <source>
        <dbReference type="ARBA" id="ARBA00004569"/>
    </source>
</evidence>
<evidence type="ECO:0000256" key="6">
    <source>
        <dbReference type="ARBA" id="ARBA00016929"/>
    </source>
</evidence>
<dbReference type="GO" id="GO:0005739">
    <property type="term" value="C:mitochondrion"/>
    <property type="evidence" value="ECO:0000318"/>
    <property type="project" value="GO_Central"/>
</dbReference>
<dbReference type="STRING" id="7918.ENSLOCP00000002449"/>
<evidence type="ECO:0000256" key="10">
    <source>
        <dbReference type="ARBA" id="ARBA00022801"/>
    </source>
</evidence>
<evidence type="ECO:0000256" key="9">
    <source>
        <dbReference type="ARBA" id="ARBA00022703"/>
    </source>
</evidence>
<dbReference type="InterPro" id="IPR001478">
    <property type="entry name" value="PDZ"/>
</dbReference>
<dbReference type="InterPro" id="IPR036034">
    <property type="entry name" value="PDZ_sf"/>
</dbReference>
<dbReference type="GO" id="GO:0005758">
    <property type="term" value="C:mitochondrial intermembrane space"/>
    <property type="evidence" value="ECO:0007669"/>
    <property type="project" value="UniProtKB-SubCell"/>
</dbReference>
<evidence type="ECO:0000256" key="1">
    <source>
        <dbReference type="ARBA" id="ARBA00001760"/>
    </source>
</evidence>
<evidence type="ECO:0000256" key="7">
    <source>
        <dbReference type="ARBA" id="ARBA00022670"/>
    </source>
</evidence>
<dbReference type="GO" id="GO:0043065">
    <property type="term" value="P:positive regulation of apoptotic process"/>
    <property type="evidence" value="ECO:0000318"/>
    <property type="project" value="GO_Central"/>
</dbReference>
<sequence length="625" mass="68091">IANMAASSRLLRLFRNCLQDSRFPLRALGHTPGDQVREKTNNWSNGCHRTGRYRTAWVIGLGIGGAALLYSRADSEDQSSPGTSPLGIRFTGASLHNLLPVARCATPVKPDSPRYTYNFIADVVEKSAPAVVYIEIVGRHPYTRREIPISNGSGFIISKDGLIVTNAHVVANKRGVRVKLANGETYNAVVQDVDQVADVATIKINAKHPLPTLPLGVSAEVRQGEFVVAMGSPFALRNTITSGIVSSVQRGSRELGLSNTNMDYIQTDAAIDFGNSGGPLINLDGEVIGINTMKVTAGISFAIPSDHVKHFLNSTEERKKSWFGESEAKRRYVGVMMLTLTPSYKVINTMLIPLIDLSLFFHIEILLYILLNQIGIFHFCTYDAKLFLKCKQNIAIACIANNISSITVFISVSVKYLFLALCCEIMALYFLLYLFPPFFPITSILTGHSFSFLLGCHECPAAADSATVMGGDSTEGFANSAGSLLMQSVLVVGQMLVSPTGNASNRNRPVLPGSQAAWCGVSFADRKEVRTAFCCLFPSIIAELKLRDPTFPDVTHGVLIHRVIMGSPAYRAGVKPGDVVLEINGKQVKTAEEIYNAVRTSDSINMVVKRQDDLLILHMTPEVTE</sequence>
<organism evidence="19 20">
    <name type="scientific">Lepisosteus oculatus</name>
    <name type="common">Spotted gar</name>
    <dbReference type="NCBI Taxonomy" id="7918"/>
    <lineage>
        <taxon>Eukaryota</taxon>
        <taxon>Metazoa</taxon>
        <taxon>Chordata</taxon>
        <taxon>Craniata</taxon>
        <taxon>Vertebrata</taxon>
        <taxon>Euteleostomi</taxon>
        <taxon>Actinopterygii</taxon>
        <taxon>Neopterygii</taxon>
        <taxon>Holostei</taxon>
        <taxon>Semionotiformes</taxon>
        <taxon>Lepisosteidae</taxon>
        <taxon>Lepisosteus</taxon>
    </lineage>
</organism>
<dbReference type="InterPro" id="IPR041489">
    <property type="entry name" value="PDZ_6"/>
</dbReference>
<dbReference type="Gene3D" id="2.30.42.10">
    <property type="match status" value="1"/>
</dbReference>
<evidence type="ECO:0000256" key="14">
    <source>
        <dbReference type="ARBA" id="ARBA00023128"/>
    </source>
</evidence>